<keyword evidence="2" id="KW-0472">Membrane</keyword>
<feature type="transmembrane region" description="Helical" evidence="2">
    <location>
        <begin position="92"/>
        <end position="114"/>
    </location>
</feature>
<dbReference type="EMBL" id="JAACJL010000046">
    <property type="protein sequence ID" value="KAF4613185.1"/>
    <property type="molecule type" value="Genomic_DNA"/>
</dbReference>
<dbReference type="PANTHER" id="PTHR40465:SF1">
    <property type="entry name" value="DUF6534 DOMAIN-CONTAINING PROTEIN"/>
    <property type="match status" value="1"/>
</dbReference>
<dbReference type="InterPro" id="IPR045339">
    <property type="entry name" value="DUF6534"/>
</dbReference>
<evidence type="ECO:0000259" key="3">
    <source>
        <dbReference type="Pfam" id="PF20152"/>
    </source>
</evidence>
<dbReference type="Proteomes" id="UP000521872">
    <property type="component" value="Unassembled WGS sequence"/>
</dbReference>
<evidence type="ECO:0000313" key="4">
    <source>
        <dbReference type="EMBL" id="KAF4613185.1"/>
    </source>
</evidence>
<proteinExistence type="predicted"/>
<name>A0A8H4VM63_9AGAR</name>
<dbReference type="PANTHER" id="PTHR40465">
    <property type="entry name" value="CHROMOSOME 1, WHOLE GENOME SHOTGUN SEQUENCE"/>
    <property type="match status" value="1"/>
</dbReference>
<accession>A0A8H4VM63</accession>
<reference evidence="4 5" key="1">
    <citation type="submission" date="2019-12" db="EMBL/GenBank/DDBJ databases">
        <authorList>
            <person name="Floudas D."/>
            <person name="Bentzer J."/>
            <person name="Ahren D."/>
            <person name="Johansson T."/>
            <person name="Persson P."/>
            <person name="Tunlid A."/>
        </authorList>
    </citation>
    <scope>NUCLEOTIDE SEQUENCE [LARGE SCALE GENOMIC DNA]</scope>
    <source>
        <strain evidence="4 5">CBS 102.39</strain>
    </source>
</reference>
<evidence type="ECO:0000313" key="5">
    <source>
        <dbReference type="Proteomes" id="UP000521872"/>
    </source>
</evidence>
<feature type="transmembrane region" description="Helical" evidence="2">
    <location>
        <begin position="236"/>
        <end position="256"/>
    </location>
</feature>
<feature type="domain" description="DUF6534" evidence="3">
    <location>
        <begin position="174"/>
        <end position="259"/>
    </location>
</feature>
<feature type="region of interest" description="Disordered" evidence="1">
    <location>
        <begin position="267"/>
        <end position="287"/>
    </location>
</feature>
<dbReference type="AlphaFoldDB" id="A0A8H4VM63"/>
<feature type="transmembrane region" description="Helical" evidence="2">
    <location>
        <begin position="126"/>
        <end position="144"/>
    </location>
</feature>
<dbReference type="Pfam" id="PF20152">
    <property type="entry name" value="DUF6534"/>
    <property type="match status" value="1"/>
</dbReference>
<evidence type="ECO:0000256" key="1">
    <source>
        <dbReference type="SAM" id="MobiDB-lite"/>
    </source>
</evidence>
<comment type="caution">
    <text evidence="4">The sequence shown here is derived from an EMBL/GenBank/DDBJ whole genome shotgun (WGS) entry which is preliminary data.</text>
</comment>
<keyword evidence="5" id="KW-1185">Reference proteome</keyword>
<protein>
    <recommendedName>
        <fullName evidence="3">DUF6534 domain-containing protein</fullName>
    </recommendedName>
</protein>
<gene>
    <name evidence="4" type="ORF">D9613_011127</name>
</gene>
<feature type="transmembrane region" description="Helical" evidence="2">
    <location>
        <begin position="206"/>
        <end position="230"/>
    </location>
</feature>
<organism evidence="4 5">
    <name type="scientific">Agrocybe pediades</name>
    <dbReference type="NCBI Taxonomy" id="84607"/>
    <lineage>
        <taxon>Eukaryota</taxon>
        <taxon>Fungi</taxon>
        <taxon>Dikarya</taxon>
        <taxon>Basidiomycota</taxon>
        <taxon>Agaricomycotina</taxon>
        <taxon>Agaricomycetes</taxon>
        <taxon>Agaricomycetidae</taxon>
        <taxon>Agaricales</taxon>
        <taxon>Agaricineae</taxon>
        <taxon>Strophariaceae</taxon>
        <taxon>Agrocybe</taxon>
    </lineage>
</organism>
<feature type="transmembrane region" description="Helical" evidence="2">
    <location>
        <begin position="55"/>
        <end position="72"/>
    </location>
</feature>
<keyword evidence="2" id="KW-0812">Transmembrane</keyword>
<feature type="transmembrane region" description="Helical" evidence="2">
    <location>
        <begin position="22"/>
        <end position="43"/>
    </location>
</feature>
<sequence>MSATDVIPPIPPNIDAIAGPLLIGHLLNWCLFGALTVQVCMYYLSFPHDRPFSKYFVMTVYLWEAAQTFMLTDSAFDAFARGYGNLNHLDKIGTIWFTVPIMSGVVAFAGQSFYAYRIHILSQSKIIAALILLLATVQLAGSIACGTQSKKAKRHSQFLGRDAYITTGIWTGGSAVCDLIIAICMTFSLSRRSTGMRRTSVLLKRIILLTIETGTVTAVIAILTFILSILPGRPNYYLAPVGILGKLYANSIMAVFNGRIKTGDDTIHHSSTGDHASGSMVRPPRPGQNAYEMGVGVSVTKEQVSFPPTSGWVKGEDNVDGKFRGI</sequence>
<feature type="transmembrane region" description="Helical" evidence="2">
    <location>
        <begin position="164"/>
        <end position="185"/>
    </location>
</feature>
<evidence type="ECO:0000256" key="2">
    <source>
        <dbReference type="SAM" id="Phobius"/>
    </source>
</evidence>
<keyword evidence="2" id="KW-1133">Transmembrane helix</keyword>